<evidence type="ECO:0000313" key="2">
    <source>
        <dbReference type="EMBL" id="BBG31346.1"/>
    </source>
</evidence>
<dbReference type="EMBL" id="AP018933">
    <property type="protein sequence ID" value="BBG31346.1"/>
    <property type="molecule type" value="Genomic_DNA"/>
</dbReference>
<dbReference type="KEGG" id="zpl:ZBT109_2616"/>
<sequence>MEGTERHQRKTRRDMKRWEWVVWGTLIGLTATVLFGWRV</sequence>
<proteinExistence type="predicted"/>
<keyword evidence="1" id="KW-1133">Transmembrane helix</keyword>
<evidence type="ECO:0000256" key="1">
    <source>
        <dbReference type="SAM" id="Phobius"/>
    </source>
</evidence>
<keyword evidence="3" id="KW-1185">Reference proteome</keyword>
<organism evidence="2 3">
    <name type="scientific">Zymobacter palmae</name>
    <dbReference type="NCBI Taxonomy" id="33074"/>
    <lineage>
        <taxon>Bacteria</taxon>
        <taxon>Pseudomonadati</taxon>
        <taxon>Pseudomonadota</taxon>
        <taxon>Gammaproteobacteria</taxon>
        <taxon>Oceanospirillales</taxon>
        <taxon>Halomonadaceae</taxon>
        <taxon>Zymobacter group</taxon>
        <taxon>Zymobacter</taxon>
    </lineage>
</organism>
<feature type="transmembrane region" description="Helical" evidence="1">
    <location>
        <begin position="20"/>
        <end position="37"/>
    </location>
</feature>
<evidence type="ECO:0000313" key="3">
    <source>
        <dbReference type="Proteomes" id="UP000267342"/>
    </source>
</evidence>
<accession>A0A348HI94</accession>
<reference evidence="2 3" key="1">
    <citation type="submission" date="2018-09" db="EMBL/GenBank/DDBJ databases">
        <title>Zymobacter palmae IAM14233 (=T109) whole genome analysis.</title>
        <authorList>
            <person name="Yanase H."/>
        </authorList>
    </citation>
    <scope>NUCLEOTIDE SEQUENCE [LARGE SCALE GENOMIC DNA]</scope>
    <source>
        <strain evidence="2 3">IAM14233</strain>
    </source>
</reference>
<protein>
    <submittedName>
        <fullName evidence="2">Ribonuclease BN, putative</fullName>
    </submittedName>
</protein>
<keyword evidence="1" id="KW-0812">Transmembrane</keyword>
<name>A0A348HI94_9GAMM</name>
<gene>
    <name evidence="2" type="ORF">ZBT109_2616</name>
</gene>
<keyword evidence="1" id="KW-0472">Membrane</keyword>
<dbReference type="Proteomes" id="UP000267342">
    <property type="component" value="Chromosome"/>
</dbReference>
<dbReference type="AlphaFoldDB" id="A0A348HI94"/>